<dbReference type="EMBL" id="CP015922">
    <property type="protein sequence ID" value="ANJ00738.1"/>
    <property type="molecule type" value="Genomic_DNA"/>
</dbReference>
<evidence type="ECO:0000256" key="12">
    <source>
        <dbReference type="ARBA" id="ARBA00048138"/>
    </source>
</evidence>
<keyword evidence="8" id="KW-0378">Hydrolase</keyword>
<keyword evidence="16" id="KW-1185">Reference proteome</keyword>
<comment type="catalytic activity">
    <reaction evidence="12">
        <text>O-phospho-L-serine + H2O = L-serine + phosphate</text>
        <dbReference type="Rhea" id="RHEA:21208"/>
        <dbReference type="ChEBI" id="CHEBI:15377"/>
        <dbReference type="ChEBI" id="CHEBI:33384"/>
        <dbReference type="ChEBI" id="CHEBI:43474"/>
        <dbReference type="ChEBI" id="CHEBI:57524"/>
        <dbReference type="EC" id="3.1.3.3"/>
    </reaction>
</comment>
<evidence type="ECO:0000313" key="15">
    <source>
        <dbReference type="EMBL" id="ANJ00738.1"/>
    </source>
</evidence>
<evidence type="ECO:0000256" key="14">
    <source>
        <dbReference type="PIRSR" id="PIRSR604469-1"/>
    </source>
</evidence>
<comment type="similarity">
    <text evidence="3">Belongs to the HAD-like hydrolase superfamily. SerB family.</text>
</comment>
<dbReference type="NCBIfam" id="TIGR01488">
    <property type="entry name" value="HAD-SF-IB"/>
    <property type="match status" value="1"/>
</dbReference>
<dbReference type="PANTHER" id="PTHR43344:SF2">
    <property type="entry name" value="PHOSPHOSERINE PHOSPHATASE"/>
    <property type="match status" value="1"/>
</dbReference>
<name>A0A191UIA1_9BURK</name>
<feature type="active site" description="Proton donor" evidence="14">
    <location>
        <position position="97"/>
    </location>
</feature>
<dbReference type="PANTHER" id="PTHR43344">
    <property type="entry name" value="PHOSPHOSERINE PHOSPHATASE"/>
    <property type="match status" value="1"/>
</dbReference>
<sequence length="297" mass="32590">MYHKHLTIVALSREPIADKFIFELKDRALQFGATLHSLGGQLSNGTYQFERWSCNQDLDINQRESLRSIANGYRIDLCFLNPDLVPQDIRVLAIDMDSTLINIECIDEIADFTGKKSAVAQITEATMRGEIKDFKESLRKRVALLEGVHADALEAVYRERLRPNPGAIELLAGANDRGLYTLLVSGGFTFFTEKLRERLGFKQTQANTLEIIDGKLTGRVLGDIVDGAAKAAHLDEACRSLGYSKTNSITVGDGANDLIMMSGSGISVAYQAKPVVKEKADAAFDHVGLDAALLLIT</sequence>
<evidence type="ECO:0000256" key="2">
    <source>
        <dbReference type="ARBA" id="ARBA00005135"/>
    </source>
</evidence>
<feature type="active site" description="Nucleophile" evidence="14">
    <location>
        <position position="95"/>
    </location>
</feature>
<keyword evidence="10" id="KW-0718">Serine biosynthesis</keyword>
<dbReference type="SFLD" id="SFLDF00029">
    <property type="entry name" value="phosphoserine_phosphatase"/>
    <property type="match status" value="1"/>
</dbReference>
<dbReference type="STRING" id="1743168.A8O14_05400"/>
<dbReference type="GO" id="GO:0000287">
    <property type="term" value="F:magnesium ion binding"/>
    <property type="evidence" value="ECO:0007669"/>
    <property type="project" value="TreeGrafter"/>
</dbReference>
<evidence type="ECO:0000256" key="9">
    <source>
        <dbReference type="ARBA" id="ARBA00022842"/>
    </source>
</evidence>
<protein>
    <recommendedName>
        <fullName evidence="5">Phosphoserine phosphatase</fullName>
        <ecNumber evidence="4">3.1.3.3</ecNumber>
    </recommendedName>
    <alternativeName>
        <fullName evidence="11">O-phosphoserine phosphohydrolase</fullName>
    </alternativeName>
</protein>
<evidence type="ECO:0000256" key="7">
    <source>
        <dbReference type="ARBA" id="ARBA00022723"/>
    </source>
</evidence>
<evidence type="ECO:0000256" key="13">
    <source>
        <dbReference type="ARBA" id="ARBA00048523"/>
    </source>
</evidence>
<evidence type="ECO:0000256" key="11">
    <source>
        <dbReference type="ARBA" id="ARBA00031693"/>
    </source>
</evidence>
<comment type="pathway">
    <text evidence="2">Amino-acid biosynthesis; L-serine biosynthesis; L-serine from 3-phospho-D-glycerate: step 3/3.</text>
</comment>
<comment type="catalytic activity">
    <reaction evidence="13">
        <text>O-phospho-D-serine + H2O = D-serine + phosphate</text>
        <dbReference type="Rhea" id="RHEA:24873"/>
        <dbReference type="ChEBI" id="CHEBI:15377"/>
        <dbReference type="ChEBI" id="CHEBI:35247"/>
        <dbReference type="ChEBI" id="CHEBI:43474"/>
        <dbReference type="ChEBI" id="CHEBI:58680"/>
        <dbReference type="EC" id="3.1.3.3"/>
    </reaction>
</comment>
<accession>A0A191UIA1</accession>
<evidence type="ECO:0000256" key="3">
    <source>
        <dbReference type="ARBA" id="ARBA00009184"/>
    </source>
</evidence>
<dbReference type="OrthoDB" id="9792539at2"/>
<keyword evidence="9" id="KW-0460">Magnesium</keyword>
<evidence type="ECO:0000256" key="5">
    <source>
        <dbReference type="ARBA" id="ARBA00015196"/>
    </source>
</evidence>
<dbReference type="EC" id="3.1.3.3" evidence="4"/>
<dbReference type="SFLD" id="SFLDG01137">
    <property type="entry name" value="C1.6.1:_Phosphoserine_Phosphat"/>
    <property type="match status" value="1"/>
</dbReference>
<dbReference type="SFLD" id="SFLDS00003">
    <property type="entry name" value="Haloacid_Dehalogenase"/>
    <property type="match status" value="1"/>
</dbReference>
<evidence type="ECO:0000256" key="1">
    <source>
        <dbReference type="ARBA" id="ARBA00001946"/>
    </source>
</evidence>
<evidence type="ECO:0000256" key="10">
    <source>
        <dbReference type="ARBA" id="ARBA00023299"/>
    </source>
</evidence>
<proteinExistence type="inferred from homology"/>
<dbReference type="GO" id="GO:0005737">
    <property type="term" value="C:cytoplasm"/>
    <property type="evidence" value="ECO:0007669"/>
    <property type="project" value="TreeGrafter"/>
</dbReference>
<dbReference type="InterPro" id="IPR036412">
    <property type="entry name" value="HAD-like_sf"/>
</dbReference>
<dbReference type="GO" id="GO:0006564">
    <property type="term" value="P:L-serine biosynthetic process"/>
    <property type="evidence" value="ECO:0007669"/>
    <property type="project" value="UniProtKB-KW"/>
</dbReference>
<dbReference type="SUPFAM" id="SSF56784">
    <property type="entry name" value="HAD-like"/>
    <property type="match status" value="1"/>
</dbReference>
<evidence type="ECO:0000256" key="4">
    <source>
        <dbReference type="ARBA" id="ARBA00012640"/>
    </source>
</evidence>
<reference evidence="16" key="1">
    <citation type="submission" date="2016-05" db="EMBL/GenBank/DDBJ databases">
        <title>Polynucleobacter sp. QLW-P1FAT50C-4 genome.</title>
        <authorList>
            <person name="Hahn M.W."/>
        </authorList>
    </citation>
    <scope>NUCLEOTIDE SEQUENCE [LARGE SCALE GENOMIC DNA]</scope>
    <source>
        <strain evidence="16">QLW-P1FAT50C-4</strain>
    </source>
</reference>
<evidence type="ECO:0000256" key="8">
    <source>
        <dbReference type="ARBA" id="ARBA00022801"/>
    </source>
</evidence>
<dbReference type="InterPro" id="IPR023214">
    <property type="entry name" value="HAD_sf"/>
</dbReference>
<dbReference type="SFLD" id="SFLDG01136">
    <property type="entry name" value="C1.6:_Phosphoserine_Phosphatas"/>
    <property type="match status" value="1"/>
</dbReference>
<dbReference type="GO" id="GO:0036424">
    <property type="term" value="F:L-phosphoserine phosphatase activity"/>
    <property type="evidence" value="ECO:0007669"/>
    <property type="project" value="InterPro"/>
</dbReference>
<keyword evidence="6" id="KW-0028">Amino-acid biosynthesis</keyword>
<evidence type="ECO:0000256" key="6">
    <source>
        <dbReference type="ARBA" id="ARBA00022605"/>
    </source>
</evidence>
<dbReference type="AlphaFoldDB" id="A0A191UIA1"/>
<keyword evidence="7" id="KW-0479">Metal-binding</keyword>
<dbReference type="InterPro" id="IPR050582">
    <property type="entry name" value="HAD-like_SerB"/>
</dbReference>
<dbReference type="KEGG" id="pwu:A8O14_05400"/>
<dbReference type="Proteomes" id="UP000078463">
    <property type="component" value="Chromosome"/>
</dbReference>
<gene>
    <name evidence="15" type="ORF">A8O14_05400</name>
</gene>
<dbReference type="InterPro" id="IPR004469">
    <property type="entry name" value="PSP"/>
</dbReference>
<dbReference type="Gene3D" id="3.40.50.1000">
    <property type="entry name" value="HAD superfamily/HAD-like"/>
    <property type="match status" value="1"/>
</dbReference>
<evidence type="ECO:0000313" key="16">
    <source>
        <dbReference type="Proteomes" id="UP000078463"/>
    </source>
</evidence>
<dbReference type="NCBIfam" id="TIGR00338">
    <property type="entry name" value="serB"/>
    <property type="match status" value="1"/>
</dbReference>
<organism evidence="15 16">
    <name type="scientific">Polynucleobacter wuianus</name>
    <dbReference type="NCBI Taxonomy" id="1743168"/>
    <lineage>
        <taxon>Bacteria</taxon>
        <taxon>Pseudomonadati</taxon>
        <taxon>Pseudomonadota</taxon>
        <taxon>Betaproteobacteria</taxon>
        <taxon>Burkholderiales</taxon>
        <taxon>Burkholderiaceae</taxon>
        <taxon>Polynucleobacter</taxon>
    </lineage>
</organism>
<comment type="cofactor">
    <cofactor evidence="1">
        <name>Mg(2+)</name>
        <dbReference type="ChEBI" id="CHEBI:18420"/>
    </cofactor>
</comment>
<dbReference type="UniPathway" id="UPA00135">
    <property type="reaction ID" value="UER00198"/>
</dbReference>
<dbReference type="Pfam" id="PF12710">
    <property type="entry name" value="HAD"/>
    <property type="match status" value="1"/>
</dbReference>